<gene>
    <name evidence="10" type="primary">LOC106818722</name>
</gene>
<protein>
    <recommendedName>
        <fullName evidence="7">Dolichol-phosphate mannosyltransferase subunit 3</fullName>
    </recommendedName>
</protein>
<name>A0ABM1F362_PRICU</name>
<reference evidence="10" key="1">
    <citation type="submission" date="2025-08" db="UniProtKB">
        <authorList>
            <consortium name="RefSeq"/>
        </authorList>
    </citation>
    <scope>IDENTIFICATION</scope>
</reference>
<evidence type="ECO:0000256" key="3">
    <source>
        <dbReference type="ARBA" id="ARBA00022692"/>
    </source>
</evidence>
<dbReference type="RefSeq" id="XP_014678883.1">
    <property type="nucleotide sequence ID" value="XM_014823397.1"/>
</dbReference>
<evidence type="ECO:0000256" key="6">
    <source>
        <dbReference type="ARBA" id="ARBA00023136"/>
    </source>
</evidence>
<keyword evidence="5 7" id="KW-1133">Transmembrane helix</keyword>
<comment type="caution">
    <text evidence="7">Lacks conserved residue(s) required for the propagation of feature annotation.</text>
</comment>
<dbReference type="InterPro" id="IPR013174">
    <property type="entry name" value="DPM3"/>
</dbReference>
<evidence type="ECO:0000313" key="10">
    <source>
        <dbReference type="RefSeq" id="XP_014678883.1"/>
    </source>
</evidence>
<proteinExistence type="inferred from homology"/>
<keyword evidence="6 7" id="KW-0472">Membrane</keyword>
<sequence length="91" mass="10419">MTKLKQWLLGLSLLVSIWASMVTNLFHLPRAFRQIVWALPVYMIIVFGCISLAIIGFRVATFNDCEDAADELKQQIEEAKTDLKRKGMKFS</sequence>
<dbReference type="PANTHER" id="PTHR16433:SF0">
    <property type="entry name" value="DOLICHOL-PHOSPHATE MANNOSYLTRANSFERASE SUBUNIT 3"/>
    <property type="match status" value="1"/>
</dbReference>
<comment type="subcellular location">
    <subcellularLocation>
        <location evidence="1 7">Endoplasmic reticulum membrane</location>
        <topology evidence="1 7">Multi-pass membrane protein</topology>
    </subcellularLocation>
</comment>
<dbReference type="Pfam" id="PF08285">
    <property type="entry name" value="DPM3"/>
    <property type="match status" value="1"/>
</dbReference>
<evidence type="ECO:0000256" key="2">
    <source>
        <dbReference type="ARBA" id="ARBA00010430"/>
    </source>
</evidence>
<keyword evidence="9" id="KW-1185">Reference proteome</keyword>
<comment type="subunit">
    <text evidence="7">Component of the dolichol-phosphate mannose (DPM) synthase complex.</text>
</comment>
<evidence type="ECO:0000256" key="7">
    <source>
        <dbReference type="RuleBase" id="RU365085"/>
    </source>
</evidence>
<dbReference type="PANTHER" id="PTHR16433">
    <property type="entry name" value="DOLICHOL-PHOSPHATE MANNOSYLTRANSFERASE SUBUNIT 3"/>
    <property type="match status" value="1"/>
</dbReference>
<keyword evidence="3 7" id="KW-0812">Transmembrane</keyword>
<feature type="transmembrane region" description="Helical" evidence="7">
    <location>
        <begin position="35"/>
        <end position="57"/>
    </location>
</feature>
<organism evidence="9 10">
    <name type="scientific">Priapulus caudatus</name>
    <name type="common">Priapulid worm</name>
    <dbReference type="NCBI Taxonomy" id="37621"/>
    <lineage>
        <taxon>Eukaryota</taxon>
        <taxon>Metazoa</taxon>
        <taxon>Ecdysozoa</taxon>
        <taxon>Scalidophora</taxon>
        <taxon>Priapulida</taxon>
        <taxon>Priapulimorpha</taxon>
        <taxon>Priapulimorphida</taxon>
        <taxon>Priapulidae</taxon>
        <taxon>Priapulus</taxon>
    </lineage>
</organism>
<dbReference type="Proteomes" id="UP000695022">
    <property type="component" value="Unplaced"/>
</dbReference>
<keyword evidence="4 7" id="KW-0256">Endoplasmic reticulum</keyword>
<feature type="coiled-coil region" evidence="8">
    <location>
        <begin position="62"/>
        <end position="89"/>
    </location>
</feature>
<accession>A0ABM1F362</accession>
<evidence type="ECO:0000256" key="1">
    <source>
        <dbReference type="ARBA" id="ARBA00004477"/>
    </source>
</evidence>
<keyword evidence="8" id="KW-0175">Coiled coil</keyword>
<comment type="function">
    <text evidence="7">Stabilizer subunit of the dolichol-phosphate mannose (DPM) synthase complex; tethers catalytic subunit to the ER.</text>
</comment>
<comment type="similarity">
    <text evidence="2 7">Belongs to the DPM3 family.</text>
</comment>
<dbReference type="GeneID" id="106818722"/>
<evidence type="ECO:0000256" key="8">
    <source>
        <dbReference type="SAM" id="Coils"/>
    </source>
</evidence>
<evidence type="ECO:0000256" key="5">
    <source>
        <dbReference type="ARBA" id="ARBA00022989"/>
    </source>
</evidence>
<evidence type="ECO:0000256" key="4">
    <source>
        <dbReference type="ARBA" id="ARBA00022824"/>
    </source>
</evidence>
<evidence type="ECO:0000313" key="9">
    <source>
        <dbReference type="Proteomes" id="UP000695022"/>
    </source>
</evidence>
<comment type="pathway">
    <text evidence="7">Protein modification; protein glycosylation.</text>
</comment>